<comment type="similarity">
    <text evidence="1">Belongs to the WD repeat WDR55 family.</text>
</comment>
<feature type="compositionally biased region" description="Basic residues" evidence="6">
    <location>
        <begin position="439"/>
        <end position="449"/>
    </location>
</feature>
<organism evidence="7 8">
    <name type="scientific">Lithohypha guttulata</name>
    <dbReference type="NCBI Taxonomy" id="1690604"/>
    <lineage>
        <taxon>Eukaryota</taxon>
        <taxon>Fungi</taxon>
        <taxon>Dikarya</taxon>
        <taxon>Ascomycota</taxon>
        <taxon>Pezizomycotina</taxon>
        <taxon>Eurotiomycetes</taxon>
        <taxon>Chaetothyriomycetidae</taxon>
        <taxon>Chaetothyriales</taxon>
        <taxon>Trichomeriaceae</taxon>
        <taxon>Lithohypha</taxon>
    </lineage>
</organism>
<feature type="region of interest" description="Disordered" evidence="6">
    <location>
        <begin position="388"/>
        <end position="467"/>
    </location>
</feature>
<feature type="compositionally biased region" description="Polar residues" evidence="6">
    <location>
        <begin position="65"/>
        <end position="85"/>
    </location>
</feature>
<dbReference type="EMBL" id="JAVRRG010000240">
    <property type="protein sequence ID" value="KAK5075846.1"/>
    <property type="molecule type" value="Genomic_DNA"/>
</dbReference>
<dbReference type="Proteomes" id="UP001345013">
    <property type="component" value="Unassembled WGS sequence"/>
</dbReference>
<dbReference type="InterPro" id="IPR015943">
    <property type="entry name" value="WD40/YVTN_repeat-like_dom_sf"/>
</dbReference>
<evidence type="ECO:0000256" key="6">
    <source>
        <dbReference type="SAM" id="MobiDB-lite"/>
    </source>
</evidence>
<accession>A0ABR0JVY3</accession>
<evidence type="ECO:0000256" key="3">
    <source>
        <dbReference type="ARBA" id="ARBA00022737"/>
    </source>
</evidence>
<dbReference type="SUPFAM" id="SSF50978">
    <property type="entry name" value="WD40 repeat-like"/>
    <property type="match status" value="1"/>
</dbReference>
<keyword evidence="8" id="KW-1185">Reference proteome</keyword>
<dbReference type="PANTHER" id="PTHR44019:SF20">
    <property type="entry name" value="WD REPEAT-CONTAINING PROTEIN 55"/>
    <property type="match status" value="1"/>
</dbReference>
<dbReference type="InterPro" id="IPR050505">
    <property type="entry name" value="WDR55/POC1"/>
</dbReference>
<feature type="region of interest" description="Disordered" evidence="6">
    <location>
        <begin position="51"/>
        <end position="85"/>
    </location>
</feature>
<gene>
    <name evidence="7" type="primary">JIP5_2</name>
    <name evidence="7" type="ORF">LTR24_009824</name>
</gene>
<name>A0ABR0JVY3_9EURO</name>
<protein>
    <recommendedName>
        <fullName evidence="4">WD repeat-containing protein JIP5</fullName>
    </recommendedName>
    <alternativeName>
        <fullName evidence="5">WD repeat-containing protein jip5</fullName>
    </alternativeName>
</protein>
<feature type="compositionally biased region" description="Acidic residues" evidence="6">
    <location>
        <begin position="405"/>
        <end position="433"/>
    </location>
</feature>
<keyword evidence="2" id="KW-0853">WD repeat</keyword>
<evidence type="ECO:0000313" key="7">
    <source>
        <dbReference type="EMBL" id="KAK5075846.1"/>
    </source>
</evidence>
<evidence type="ECO:0000256" key="2">
    <source>
        <dbReference type="ARBA" id="ARBA00022574"/>
    </source>
</evidence>
<evidence type="ECO:0000313" key="8">
    <source>
        <dbReference type="Proteomes" id="UP001345013"/>
    </source>
</evidence>
<dbReference type="SMART" id="SM00320">
    <property type="entry name" value="WD40"/>
    <property type="match status" value="2"/>
</dbReference>
<dbReference type="PANTHER" id="PTHR44019">
    <property type="entry name" value="WD REPEAT-CONTAINING PROTEIN 55"/>
    <property type="match status" value="1"/>
</dbReference>
<dbReference type="Pfam" id="PF00400">
    <property type="entry name" value="WD40"/>
    <property type="match status" value="1"/>
</dbReference>
<proteinExistence type="inferred from homology"/>
<dbReference type="InterPro" id="IPR036322">
    <property type="entry name" value="WD40_repeat_dom_sf"/>
</dbReference>
<dbReference type="InterPro" id="IPR001680">
    <property type="entry name" value="WD40_rpt"/>
</dbReference>
<comment type="caution">
    <text evidence="7">The sequence shown here is derived from an EMBL/GenBank/DDBJ whole genome shotgun (WGS) entry which is preliminary data.</text>
</comment>
<keyword evidence="3" id="KW-0677">Repeat</keyword>
<feature type="compositionally biased region" description="Polar residues" evidence="6">
    <location>
        <begin position="455"/>
        <end position="467"/>
    </location>
</feature>
<reference evidence="7 8" key="1">
    <citation type="submission" date="2023-08" db="EMBL/GenBank/DDBJ databases">
        <title>Black Yeasts Isolated from many extreme environments.</title>
        <authorList>
            <person name="Coleine C."/>
            <person name="Stajich J.E."/>
            <person name="Selbmann L."/>
        </authorList>
    </citation>
    <scope>NUCLEOTIDE SEQUENCE [LARGE SCALE GENOMIC DNA]</scope>
    <source>
        <strain evidence="7 8">CCFEE 5885</strain>
    </source>
</reference>
<sequence>MTSSPYFDNICTLPLPSDLFCQALHPTQPILTVGLASGHVLTYRLPSTEEDIPTVPQPEFRKGSINGTSSILSQRRRSSTASENGLGSIDTIWKTRRHKGSCRALVYSLDGNICYSGGTDGLIKAFETETGRVVSKIALPLATEDADEDAPTVIHVLTPLHLLVATDSGSLYVYELKDEGRTITNEPSQTHQPHGQEHINTLLPIPPSSESTSGYPKQFITVGGSTLAVIDIRRGIIAASEDQEIELLSLSMVSGLKSGGTSVGTKVLAGQSDGVISLFERGAWGDLDERIVVDREGASIDVLCEVPLGFLPRMGKLKMNEKIVAAGLDDGRIRFVRIGRNNVIHEWDLKHDELEGVTSILFDEAGTRMITAGGSIVKVWTKASPASEATLNMNGTGKRRHNADSVEDEEDDDDDDSDDQEQEVESEDEGGSSEEERGGRRKKRKRNKGKDKSGEMNQTLSLTPNHQIRSTKWSLKHIVVLTNIRSTSA</sequence>
<evidence type="ECO:0000256" key="5">
    <source>
        <dbReference type="ARBA" id="ARBA00039514"/>
    </source>
</evidence>
<dbReference type="Gene3D" id="2.130.10.10">
    <property type="entry name" value="YVTN repeat-like/Quinoprotein amine dehydrogenase"/>
    <property type="match status" value="2"/>
</dbReference>
<evidence type="ECO:0000256" key="1">
    <source>
        <dbReference type="ARBA" id="ARBA00007625"/>
    </source>
</evidence>
<evidence type="ECO:0000256" key="4">
    <source>
        <dbReference type="ARBA" id="ARBA00039238"/>
    </source>
</evidence>